<sequence length="120" mass="13777">MKDAYMDWFIHHFIQPPRQARVRLLAYTGGPVAAHQLANSLPRWLTNDVQHLRRGMMREYRAQINGMAHFPALVTDFNDARTLALGELQPQRCKLRLVISPAAGKFFLFDQTGDVWIGCI</sequence>
<protein>
    <submittedName>
        <fullName evidence="1">Uncharacterized protein</fullName>
    </submittedName>
</protein>
<evidence type="ECO:0000313" key="1">
    <source>
        <dbReference type="EMBL" id="KTS66926.1"/>
    </source>
</evidence>
<dbReference type="AlphaFoldDB" id="A0A8E1V729"/>
<accession>A0A8E1V729</accession>
<proteinExistence type="predicted"/>
<name>A0A8E1V729_9GAMM</name>
<dbReference type="EMBL" id="LDSE01000027">
    <property type="protein sequence ID" value="KTS66926.1"/>
    <property type="molecule type" value="Genomic_DNA"/>
</dbReference>
<comment type="caution">
    <text evidence="1">The sequence shown here is derived from an EMBL/GenBank/DDBJ whole genome shotgun (WGS) entry which is preliminary data.</text>
</comment>
<evidence type="ECO:0000313" key="2">
    <source>
        <dbReference type="Proteomes" id="UP000071979"/>
    </source>
</evidence>
<reference evidence="1 2" key="1">
    <citation type="journal article" date="2016" name="Front. Microbiol.">
        <title>Genomic Resource of Rice Seed Associated Bacteria.</title>
        <authorList>
            <person name="Midha S."/>
            <person name="Bansal K."/>
            <person name="Sharma S."/>
            <person name="Kumar N."/>
            <person name="Patil P.P."/>
            <person name="Chaudhry V."/>
            <person name="Patil P.B."/>
        </authorList>
    </citation>
    <scope>NUCLEOTIDE SEQUENCE [LARGE SCALE GENOMIC DNA]</scope>
    <source>
        <strain evidence="1 2">SA3</strain>
    </source>
</reference>
<dbReference type="Proteomes" id="UP000071979">
    <property type="component" value="Unassembled WGS sequence"/>
</dbReference>
<organism evidence="1 2">
    <name type="scientific">Pantoea dispersa</name>
    <dbReference type="NCBI Taxonomy" id="59814"/>
    <lineage>
        <taxon>Bacteria</taxon>
        <taxon>Pseudomonadati</taxon>
        <taxon>Pseudomonadota</taxon>
        <taxon>Gammaproteobacteria</taxon>
        <taxon>Enterobacterales</taxon>
        <taxon>Erwiniaceae</taxon>
        <taxon>Pantoea</taxon>
    </lineage>
</organism>
<gene>
    <name evidence="1" type="ORF">SA3R_14750</name>
</gene>